<accession>A0AB39Z9F8</accession>
<protein>
    <submittedName>
        <fullName evidence="4">Cilia- and flagella-associated protein 61</fullName>
    </submittedName>
</protein>
<proteinExistence type="predicted"/>
<evidence type="ECO:0000259" key="2">
    <source>
        <dbReference type="Pfam" id="PF23150"/>
    </source>
</evidence>
<evidence type="ECO:0000259" key="1">
    <source>
        <dbReference type="Pfam" id="PF16092"/>
    </source>
</evidence>
<dbReference type="InterPro" id="IPR032151">
    <property type="entry name" value="CFAP61_N"/>
</dbReference>
<dbReference type="Gene3D" id="3.50.50.60">
    <property type="entry name" value="FAD/NAD(P)-binding domain"/>
    <property type="match status" value="2"/>
</dbReference>
<keyword evidence="4" id="KW-0966">Cell projection</keyword>
<gene>
    <name evidence="4" type="primary">LOC108010231</name>
</gene>
<dbReference type="InterPro" id="IPR038884">
    <property type="entry name" value="CFAP61"/>
</dbReference>
<keyword evidence="4" id="KW-0969">Cilium</keyword>
<keyword evidence="3" id="KW-1185">Reference proteome</keyword>
<dbReference type="SUPFAM" id="SSF51905">
    <property type="entry name" value="FAD/NAD(P)-binding domain"/>
    <property type="match status" value="1"/>
</dbReference>
<dbReference type="PANTHER" id="PTHR21178">
    <property type="entry name" value="CILIA- AND FLAGELLA-ASSOCIATED PROTEIN 61"/>
    <property type="match status" value="1"/>
</dbReference>
<reference evidence="4" key="1">
    <citation type="submission" date="2025-08" db="UniProtKB">
        <authorList>
            <consortium name="RefSeq"/>
        </authorList>
    </citation>
    <scope>IDENTIFICATION</scope>
</reference>
<organism evidence="3 4">
    <name type="scientific">Drosophila suzukii</name>
    <name type="common">Spotted-wing drosophila fruit fly</name>
    <dbReference type="NCBI Taxonomy" id="28584"/>
    <lineage>
        <taxon>Eukaryota</taxon>
        <taxon>Metazoa</taxon>
        <taxon>Ecdysozoa</taxon>
        <taxon>Arthropoda</taxon>
        <taxon>Hexapoda</taxon>
        <taxon>Insecta</taxon>
        <taxon>Pterygota</taxon>
        <taxon>Neoptera</taxon>
        <taxon>Endopterygota</taxon>
        <taxon>Diptera</taxon>
        <taxon>Brachycera</taxon>
        <taxon>Muscomorpha</taxon>
        <taxon>Ephydroidea</taxon>
        <taxon>Drosophilidae</taxon>
        <taxon>Drosophila</taxon>
        <taxon>Sophophora</taxon>
    </lineage>
</organism>
<dbReference type="Proteomes" id="UP001652628">
    <property type="component" value="Chromosome 2R"/>
</dbReference>
<dbReference type="GeneID" id="108010231"/>
<feature type="domain" description="CFAP61 dimerisation" evidence="2">
    <location>
        <begin position="1092"/>
        <end position="1204"/>
    </location>
</feature>
<sequence length="1304" mass="152943">MYEFDVRLAEVADLDEISKLIRSPGVKWFGNIRPKFRGKHTLFHSYQTYRMVALCRQSSELVAYAEFRNYPSMSALPTDCWLEWLSVRYCLTVSISWLNALFFNFCIYKSEYSAVLVEIIKEVLYRENRVWYLIAVRNPYVRQPSHFNETFDDLEKIAQVFYPHEFSTENNSNTQSLYIVHRFNILPRITYRKALPEDNDDIIALQAVEMPELREELGEFYIAEEVMRQDSDAEKSLLVVAETTNQCEETDLAIFLWLTTDIDILFYVQNYEVEQFGNLVKPVDSKSFHYETMTVSSVQRRAEASMFTTDALEDLDAMTILGGLQKIDSGMSVASAGKMKVSSIGGTIDDTVTASENKFYMRECLYSKFKYILEKLRSTDYYLRHEQNVMNFIYPAGKEPAGPAAREAASNVFVLKCIVAQQDFPLPRLFNAMVAMFGAYPDKDYCMMVMNAKNKANKSYLEVLQYFMPVVSRPSDVSNLDEVYITHRSTIFGDISLYKLEKEDVPVVQKMALGNLDAEEHSADSSSTTSSFSYCSKINERAELEHELYFLDAIMKDVLENEFSEFAVFTIRCGNSTRSAKENTSIGFVVLRQFHSHAKLFDHYHLPRHDNHLDRRRAEIISVRLHPLFLVSADLIFRDLARKTNFYDFYFISAFDGYKYSNDLKKMMMVLEPKPVKKAPVFSGVNVDQKKPKSRLHVPTPDFAKDYLTIYRHKLNPVKWFTNSRKLVIIGFSALTKAFLRQLVFQWNSKDHKNSENFTCLSRLQVTVICRAGIVEADYDSLFKCPYCTSTLGCYLSYQNESCFVRDCCLRLDLRYWVHFVPGKVQQINREKKLVKLETCEIHYDTLLLMCDRMFVLRSSETPVTTGRPSNLVELNFRLNKFMLFYKVRALLEHMPRTYLILVYGSNLYTYECIAFLIGHGVDCSRMVFVQPHRYTGKEADTKEKNPYWDKNLQLILDEILEDKGVSIFIDYDFHHYNLHKSSDFIMEVIFQHFPSRKQATFECDLFISFEEGHLNQRHKHWLRAAKIEFEGNEILVDEHYRTNDPDIYAFGNFVKIRKTPNYQYRFVSERELARKILHYLGIVTQESFEDRFSEPLLFQAILPMRYFITKVTMPRRYLQSHLNVTENCNMTTYRNYTFCRVGLSTHTMMDEIVVVTKLECHLDFLQHFCGKHEKLLNNLKSRFKARTIHNFLKYFQEPWTELIMHENFEDLQEENRALLTPMASSALSRAERGALGDVTDMDFFTLNKRYIEIKLLSFLREHRRDFLHEFALPEDFHKLDMPEFKRHLETEEESDVSSESTET</sequence>
<dbReference type="InterPro" id="IPR056299">
    <property type="entry name" value="CFAP61_dimer"/>
</dbReference>
<dbReference type="Pfam" id="PF16092">
    <property type="entry name" value="CFAP61_N"/>
    <property type="match status" value="1"/>
</dbReference>
<evidence type="ECO:0000313" key="4">
    <source>
        <dbReference type="RefSeq" id="XP_016930565.3"/>
    </source>
</evidence>
<dbReference type="Pfam" id="PF23150">
    <property type="entry name" value="CFAP61_dimer"/>
    <property type="match status" value="1"/>
</dbReference>
<keyword evidence="4" id="KW-0282">Flagellum</keyword>
<dbReference type="PANTHER" id="PTHR21178:SF8">
    <property type="entry name" value="CILIA- AND FLAGELLA-ASSOCIATED PROTEIN 61"/>
    <property type="match status" value="1"/>
</dbReference>
<name>A0AB39Z9F8_DROSZ</name>
<feature type="domain" description="Cilia- and flagella-associated protein 61 N-terminal" evidence="1">
    <location>
        <begin position="6"/>
        <end position="282"/>
    </location>
</feature>
<dbReference type="InterPro" id="IPR036188">
    <property type="entry name" value="FAD/NAD-bd_sf"/>
</dbReference>
<dbReference type="RefSeq" id="XP_016930565.3">
    <property type="nucleotide sequence ID" value="XM_017075076.4"/>
</dbReference>
<evidence type="ECO:0000313" key="3">
    <source>
        <dbReference type="Proteomes" id="UP001652628"/>
    </source>
</evidence>